<dbReference type="InterPro" id="IPR036291">
    <property type="entry name" value="NAD(P)-bd_dom_sf"/>
</dbReference>
<keyword evidence="2 3" id="KW-0560">Oxidoreductase</keyword>
<organism evidence="3">
    <name type="scientific">uncultured Eubacteriales bacterium</name>
    <dbReference type="NCBI Taxonomy" id="172733"/>
    <lineage>
        <taxon>Bacteria</taxon>
        <taxon>Bacillati</taxon>
        <taxon>Bacillota</taxon>
        <taxon>Clostridia</taxon>
        <taxon>Eubacteriales</taxon>
        <taxon>environmental samples</taxon>
    </lineage>
</organism>
<comment type="similarity">
    <text evidence="1">Belongs to the short-chain dehydrogenases/reductases (SDR) family.</text>
</comment>
<evidence type="ECO:0000313" key="3">
    <source>
        <dbReference type="EMBL" id="SBW10811.1"/>
    </source>
</evidence>
<dbReference type="PANTHER" id="PTHR42760">
    <property type="entry name" value="SHORT-CHAIN DEHYDROGENASES/REDUCTASES FAMILY MEMBER"/>
    <property type="match status" value="1"/>
</dbReference>
<dbReference type="GO" id="GO:0008206">
    <property type="term" value="P:bile acid metabolic process"/>
    <property type="evidence" value="ECO:0007669"/>
    <property type="project" value="UniProtKB-ARBA"/>
</dbReference>
<dbReference type="PROSITE" id="PS00061">
    <property type="entry name" value="ADH_SHORT"/>
    <property type="match status" value="1"/>
</dbReference>
<dbReference type="FunFam" id="3.40.50.720:FF:000084">
    <property type="entry name" value="Short-chain dehydrogenase reductase"/>
    <property type="match status" value="1"/>
</dbReference>
<dbReference type="AlphaFoldDB" id="A0A212KGP3"/>
<sequence length="252" mass="26618">MDLFDLTGKKAIVTGAAQGLAHGVAEGLMEAGAEVAIIDISDHTEQAAQEFSARGFKAHAVRANLGKREELVEAFNKALGLLGGTIDILVPAAGVQRRHPSEEFPMEDWDFVLNVNLTAVFQLCQLAAREMIKQGSGKIINFASMLAYFGGYTVPAYAASKGGIAQITKAFSNEWASKGINVNAIAPGYMATTMNTGILEDEKRNASITARIPAGRWGTPDDLKGVVVFLASHASDYLSGAVIPVDGGYLGC</sequence>
<dbReference type="Gene3D" id="3.40.50.720">
    <property type="entry name" value="NAD(P)-binding Rossmann-like Domain"/>
    <property type="match status" value="1"/>
</dbReference>
<dbReference type="PRINTS" id="PR00080">
    <property type="entry name" value="SDRFAMILY"/>
</dbReference>
<dbReference type="GO" id="GO:0047001">
    <property type="term" value="F:2-dehydro-3-deoxy-D-gluconate 5-dehydrogenase activity"/>
    <property type="evidence" value="ECO:0007669"/>
    <property type="project" value="UniProtKB-EC"/>
</dbReference>
<gene>
    <name evidence="3" type="primary">kduD</name>
    <name evidence="3" type="ORF">KL86CLO1_13065</name>
</gene>
<dbReference type="EC" id="1.1.1.127" evidence="3"/>
<dbReference type="Pfam" id="PF13561">
    <property type="entry name" value="adh_short_C2"/>
    <property type="match status" value="1"/>
</dbReference>
<dbReference type="SUPFAM" id="SSF51735">
    <property type="entry name" value="NAD(P)-binding Rossmann-fold domains"/>
    <property type="match status" value="1"/>
</dbReference>
<protein>
    <submittedName>
        <fullName evidence="3">2-dehydro-3-deoxy-D-gluconate 5-dehydrogenase</fullName>
        <ecNumber evidence="3">1.1.1.127</ecNumber>
    </submittedName>
</protein>
<dbReference type="InterPro" id="IPR002347">
    <property type="entry name" value="SDR_fam"/>
</dbReference>
<evidence type="ECO:0000256" key="2">
    <source>
        <dbReference type="ARBA" id="ARBA00023002"/>
    </source>
</evidence>
<reference evidence="3" key="1">
    <citation type="submission" date="2016-04" db="EMBL/GenBank/DDBJ databases">
        <authorList>
            <person name="Evans L.H."/>
            <person name="Alamgir A."/>
            <person name="Owens N."/>
            <person name="Weber N.D."/>
            <person name="Virtaneva K."/>
            <person name="Barbian K."/>
            <person name="Babar A."/>
            <person name="Rosenke K."/>
        </authorList>
    </citation>
    <scope>NUCLEOTIDE SEQUENCE</scope>
    <source>
        <strain evidence="3">86</strain>
    </source>
</reference>
<dbReference type="PRINTS" id="PR00081">
    <property type="entry name" value="GDHRDH"/>
</dbReference>
<accession>A0A212KGP3</accession>
<proteinExistence type="inferred from homology"/>
<dbReference type="PANTHER" id="PTHR42760:SF5">
    <property type="entry name" value="2-DEHYDRO-3-DEOXY-D-GLUCONATE 5-DEHYDROGENASE"/>
    <property type="match status" value="1"/>
</dbReference>
<dbReference type="EMBL" id="FLUN01000001">
    <property type="protein sequence ID" value="SBW10811.1"/>
    <property type="molecule type" value="Genomic_DNA"/>
</dbReference>
<evidence type="ECO:0000256" key="1">
    <source>
        <dbReference type="ARBA" id="ARBA00006484"/>
    </source>
</evidence>
<name>A0A212KGP3_9FIRM</name>
<dbReference type="InterPro" id="IPR020904">
    <property type="entry name" value="Sc_DH/Rdtase_CS"/>
</dbReference>